<name>A0A1F4NPV9_UNCK3</name>
<feature type="transmembrane region" description="Helical" evidence="1">
    <location>
        <begin position="20"/>
        <end position="41"/>
    </location>
</feature>
<dbReference type="EMBL" id="METD01000001">
    <property type="protein sequence ID" value="OGB73450.1"/>
    <property type="molecule type" value="Genomic_DNA"/>
</dbReference>
<dbReference type="AlphaFoldDB" id="A0A1F4NPV9"/>
<proteinExistence type="predicted"/>
<comment type="caution">
    <text evidence="2">The sequence shown here is derived from an EMBL/GenBank/DDBJ whole genome shotgun (WGS) entry which is preliminary data.</text>
</comment>
<evidence type="ECO:0000313" key="3">
    <source>
        <dbReference type="Proteomes" id="UP000178085"/>
    </source>
</evidence>
<accession>A0A1F4NPV9</accession>
<organism evidence="2 3">
    <name type="scientific">candidate division Kazan bacterium RIFCSPLOWO2_01_FULL_45_19</name>
    <dbReference type="NCBI Taxonomy" id="1798538"/>
    <lineage>
        <taxon>Bacteria</taxon>
        <taxon>Bacteria division Kazan-3B-28</taxon>
    </lineage>
</organism>
<keyword evidence="1" id="KW-0472">Membrane</keyword>
<sequence>MEVKAHKLIGREVEKARQTLVMGVVLFVLVTMSTSVFQSVMAANSGATTVSINVDAGTLDITQVPSTLNFGNGVPGANITGNTGATSGNAIIVSDSRGIEPGWTLKSYFNADWNDGFGTTMTIASKMYWYANNIKVNNNVGTDGDVQTGENNTFAGTGSDNSLTMAIAASGNGAGIFDIYNLKMEYDIPIDATPTSYTATMIVTVV</sequence>
<protein>
    <recommendedName>
        <fullName evidence="4">WxL domain-containing protein</fullName>
    </recommendedName>
</protein>
<evidence type="ECO:0008006" key="4">
    <source>
        <dbReference type="Google" id="ProtNLM"/>
    </source>
</evidence>
<evidence type="ECO:0000256" key="1">
    <source>
        <dbReference type="SAM" id="Phobius"/>
    </source>
</evidence>
<dbReference type="Proteomes" id="UP000178085">
    <property type="component" value="Unassembled WGS sequence"/>
</dbReference>
<evidence type="ECO:0000313" key="2">
    <source>
        <dbReference type="EMBL" id="OGB73450.1"/>
    </source>
</evidence>
<reference evidence="2 3" key="1">
    <citation type="journal article" date="2016" name="Nat. Commun.">
        <title>Thousands of microbial genomes shed light on interconnected biogeochemical processes in an aquifer system.</title>
        <authorList>
            <person name="Anantharaman K."/>
            <person name="Brown C.T."/>
            <person name="Hug L.A."/>
            <person name="Sharon I."/>
            <person name="Castelle C.J."/>
            <person name="Probst A.J."/>
            <person name="Thomas B.C."/>
            <person name="Singh A."/>
            <person name="Wilkins M.J."/>
            <person name="Karaoz U."/>
            <person name="Brodie E.L."/>
            <person name="Williams K.H."/>
            <person name="Hubbard S.S."/>
            <person name="Banfield J.F."/>
        </authorList>
    </citation>
    <scope>NUCLEOTIDE SEQUENCE [LARGE SCALE GENOMIC DNA]</scope>
</reference>
<keyword evidence="1" id="KW-0812">Transmembrane</keyword>
<gene>
    <name evidence="2" type="ORF">A3K51_01135</name>
</gene>
<keyword evidence="1" id="KW-1133">Transmembrane helix</keyword>